<dbReference type="InterPro" id="IPR022935">
    <property type="entry name" value="ClpS"/>
</dbReference>
<reference evidence="2" key="1">
    <citation type="submission" date="2018-06" db="EMBL/GenBank/DDBJ databases">
        <authorList>
            <person name="Zhirakovskaya E."/>
        </authorList>
    </citation>
    <scope>NUCLEOTIDE SEQUENCE</scope>
</reference>
<feature type="domain" description="Adaptor protein ClpS core" evidence="1">
    <location>
        <begin position="23"/>
        <end position="101"/>
    </location>
</feature>
<dbReference type="InterPro" id="IPR014719">
    <property type="entry name" value="Ribosomal_bL12_C/ClpS-like"/>
</dbReference>
<dbReference type="GO" id="GO:0030163">
    <property type="term" value="P:protein catabolic process"/>
    <property type="evidence" value="ECO:0007669"/>
    <property type="project" value="InterPro"/>
</dbReference>
<keyword evidence="2" id="KW-0378">Hydrolase</keyword>
<dbReference type="GO" id="GO:0008233">
    <property type="term" value="F:peptidase activity"/>
    <property type="evidence" value="ECO:0007669"/>
    <property type="project" value="UniProtKB-KW"/>
</dbReference>
<dbReference type="GO" id="GO:0006508">
    <property type="term" value="P:proteolysis"/>
    <property type="evidence" value="ECO:0007669"/>
    <property type="project" value="UniProtKB-KW"/>
</dbReference>
<evidence type="ECO:0000313" key="2">
    <source>
        <dbReference type="EMBL" id="VAW46428.1"/>
    </source>
</evidence>
<dbReference type="Pfam" id="PF02617">
    <property type="entry name" value="ClpS"/>
    <property type="match status" value="1"/>
</dbReference>
<name>A0A3B0VRV3_9ZZZZ</name>
<dbReference type="PANTHER" id="PTHR33473:SF19">
    <property type="entry name" value="ATP-DEPENDENT CLP PROTEASE ADAPTER PROTEIN CLPS"/>
    <property type="match status" value="1"/>
</dbReference>
<dbReference type="InterPro" id="IPR003769">
    <property type="entry name" value="ClpS_core"/>
</dbReference>
<protein>
    <submittedName>
        <fullName evidence="2">ATP-dependent Clp protease adaptor protein ClpS</fullName>
    </submittedName>
</protein>
<dbReference type="PANTHER" id="PTHR33473">
    <property type="entry name" value="ATP-DEPENDENT CLP PROTEASE ADAPTER PROTEIN CLPS1, CHLOROPLASTIC"/>
    <property type="match status" value="1"/>
</dbReference>
<dbReference type="FunFam" id="3.30.1390.10:FF:000002">
    <property type="entry name" value="ATP-dependent Clp protease adapter protein ClpS"/>
    <property type="match status" value="1"/>
</dbReference>
<accession>A0A3B0VRV3</accession>
<dbReference type="Gene3D" id="3.30.1390.10">
    <property type="match status" value="1"/>
</dbReference>
<dbReference type="EMBL" id="UOFB01000139">
    <property type="protein sequence ID" value="VAW46428.1"/>
    <property type="molecule type" value="Genomic_DNA"/>
</dbReference>
<dbReference type="NCBIfam" id="NF000672">
    <property type="entry name" value="PRK00033.1-5"/>
    <property type="match status" value="1"/>
</dbReference>
<evidence type="ECO:0000259" key="1">
    <source>
        <dbReference type="Pfam" id="PF02617"/>
    </source>
</evidence>
<organism evidence="2">
    <name type="scientific">hydrothermal vent metagenome</name>
    <dbReference type="NCBI Taxonomy" id="652676"/>
    <lineage>
        <taxon>unclassified sequences</taxon>
        <taxon>metagenomes</taxon>
        <taxon>ecological metagenomes</taxon>
    </lineage>
</organism>
<proteinExistence type="inferred from homology"/>
<dbReference type="SUPFAM" id="SSF54736">
    <property type="entry name" value="ClpS-like"/>
    <property type="match status" value="1"/>
</dbReference>
<dbReference type="AlphaFoldDB" id="A0A3B0VRV3"/>
<keyword evidence="2" id="KW-0645">Protease</keyword>
<sequence>MPQNHKYDDEHLLLDQAKSKVEPPKRYQVVLLNDDYTPMDFVVDVLQRFFGLDEVKAAAIMLSVHNDGKGVCGVFSREIAEMKVQQVNEYARTNNHPLMCQLEVA</sequence>
<dbReference type="HAMAP" id="MF_00302">
    <property type="entry name" value="ClpS"/>
    <property type="match status" value="1"/>
</dbReference>
<gene>
    <name evidence="2" type="ORF">MNBD_GAMMA04-2354</name>
</gene>